<dbReference type="Pfam" id="PF13489">
    <property type="entry name" value="Methyltransf_23"/>
    <property type="match status" value="1"/>
</dbReference>
<keyword evidence="2" id="KW-1185">Reference proteome</keyword>
<evidence type="ECO:0000313" key="1">
    <source>
        <dbReference type="EMBL" id="TLD97480.1"/>
    </source>
</evidence>
<dbReference type="CDD" id="cd02440">
    <property type="entry name" value="AdoMet_MTases"/>
    <property type="match status" value="1"/>
</dbReference>
<evidence type="ECO:0000313" key="2">
    <source>
        <dbReference type="Proteomes" id="UP000029733"/>
    </source>
</evidence>
<dbReference type="InterPro" id="IPR029063">
    <property type="entry name" value="SAM-dependent_MTases_sf"/>
</dbReference>
<dbReference type="GO" id="GO:0008168">
    <property type="term" value="F:methyltransferase activity"/>
    <property type="evidence" value="ECO:0007669"/>
    <property type="project" value="UniProtKB-KW"/>
</dbReference>
<accession>A0A4U8TC04</accession>
<dbReference type="PANTHER" id="PTHR43591">
    <property type="entry name" value="METHYLTRANSFERASE"/>
    <property type="match status" value="1"/>
</dbReference>
<reference evidence="1 2" key="1">
    <citation type="journal article" date="2014" name="Genome Announc.">
        <title>Draft genome sequences of eight enterohepatic helicobacter species isolated from both laboratory and wild rodents.</title>
        <authorList>
            <person name="Sheh A."/>
            <person name="Shen Z."/>
            <person name="Fox J.G."/>
        </authorList>
    </citation>
    <scope>NUCLEOTIDE SEQUENCE [LARGE SCALE GENOMIC DNA]</scope>
    <source>
        <strain evidence="1 2">MIT 09-6949</strain>
    </source>
</reference>
<dbReference type="PANTHER" id="PTHR43591:SF110">
    <property type="entry name" value="RHODANESE DOMAIN-CONTAINING PROTEIN"/>
    <property type="match status" value="1"/>
</dbReference>
<protein>
    <submittedName>
        <fullName evidence="1">Class I SAM-dependent methyltransferase</fullName>
    </submittedName>
</protein>
<dbReference type="OrthoDB" id="9804312at2"/>
<keyword evidence="1" id="KW-0489">Methyltransferase</keyword>
<dbReference type="Gene3D" id="3.40.50.150">
    <property type="entry name" value="Vaccinia Virus protein VP39"/>
    <property type="match status" value="1"/>
</dbReference>
<name>A0A4U8TC04_9HELI</name>
<dbReference type="GO" id="GO:0032259">
    <property type="term" value="P:methylation"/>
    <property type="evidence" value="ECO:0007669"/>
    <property type="project" value="UniProtKB-KW"/>
</dbReference>
<gene>
    <name evidence="1" type="ORF">LS71_001645</name>
</gene>
<proteinExistence type="predicted"/>
<keyword evidence="1" id="KW-0808">Transferase</keyword>
<dbReference type="RefSeq" id="WP_034352048.1">
    <property type="nucleotide sequence ID" value="NZ_JRPR02000001.1"/>
</dbReference>
<comment type="caution">
    <text evidence="1">The sequence shown here is derived from an EMBL/GenBank/DDBJ whole genome shotgun (WGS) entry which is preliminary data.</text>
</comment>
<dbReference type="STRING" id="1677920.LS71_00185"/>
<sequence length="218" mass="24908">MKEAILEPLLRKMRLARVLPYIQSFANPKVLDIGCGWEARLLREIEPYISKGVGIDFKAPKISTPKLETFAYFFEQKEEITESSQNAFTFNGGGGNANLSTKHCHLPFENEEFDVVTLLAVLEHLNHPKEMLQEIARVLKPNGILLLTVPSRAAKPVLEFLSYRLKIVSEAEIRDHKRYYNKADLANLAHQVPNLCLQKHKYFQCGMNNFALLRKVQA</sequence>
<dbReference type="SUPFAM" id="SSF53335">
    <property type="entry name" value="S-adenosyl-L-methionine-dependent methyltransferases"/>
    <property type="match status" value="1"/>
</dbReference>
<organism evidence="1 2">
    <name type="scientific">Helicobacter jaachi</name>
    <dbReference type="NCBI Taxonomy" id="1677920"/>
    <lineage>
        <taxon>Bacteria</taxon>
        <taxon>Pseudomonadati</taxon>
        <taxon>Campylobacterota</taxon>
        <taxon>Epsilonproteobacteria</taxon>
        <taxon>Campylobacterales</taxon>
        <taxon>Helicobacteraceae</taxon>
        <taxon>Helicobacter</taxon>
    </lineage>
</organism>
<dbReference type="AlphaFoldDB" id="A0A4U8TC04"/>
<dbReference type="EMBL" id="JRPR02000001">
    <property type="protein sequence ID" value="TLD97480.1"/>
    <property type="molecule type" value="Genomic_DNA"/>
</dbReference>
<dbReference type="Proteomes" id="UP000029733">
    <property type="component" value="Unassembled WGS sequence"/>
</dbReference>